<keyword evidence="2" id="KW-0472">Membrane</keyword>
<keyword evidence="4" id="KW-1185">Reference proteome</keyword>
<feature type="transmembrane region" description="Helical" evidence="2">
    <location>
        <begin position="94"/>
        <end position="115"/>
    </location>
</feature>
<keyword evidence="2" id="KW-0812">Transmembrane</keyword>
<feature type="region of interest" description="Disordered" evidence="1">
    <location>
        <begin position="307"/>
        <end position="326"/>
    </location>
</feature>
<accession>A0A1D3CVN4</accession>
<reference evidence="3 4" key="1">
    <citation type="journal article" date="2016" name="BMC Genomics">
        <title>Comparative genomics reveals Cyclospora cayetanensis possesses coccidia-like metabolism and invasion components but unique surface antigens.</title>
        <authorList>
            <person name="Liu S."/>
            <person name="Wang L."/>
            <person name="Zheng H."/>
            <person name="Xu Z."/>
            <person name="Roellig D.M."/>
            <person name="Li N."/>
            <person name="Frace M.A."/>
            <person name="Tang K."/>
            <person name="Arrowood M.J."/>
            <person name="Moss D.M."/>
            <person name="Zhang L."/>
            <person name="Feng Y."/>
            <person name="Xiao L."/>
        </authorList>
    </citation>
    <scope>NUCLEOTIDE SEQUENCE [LARGE SCALE GENOMIC DNA]</scope>
    <source>
        <strain evidence="3 4">CHN_HEN01</strain>
    </source>
</reference>
<gene>
    <name evidence="3" type="ORF">cyc_07910</name>
</gene>
<evidence type="ECO:0000256" key="1">
    <source>
        <dbReference type="SAM" id="MobiDB-lite"/>
    </source>
</evidence>
<sequence length="326" mass="36839">MHGGEAALLRALECSGVSCDLAQTGHNTPLHCGWANFLGEVCPHFFRGDAVKQKQAKLLLIEALDHFDMINDLFFILRVSLVLWRRGPFHEMRSARFVLLWLCCTYIISLTATACKRYIIYHRIKGESLRLFSPLAVFGEIKRSGVHCPQALFMFERLTWTFQLLMRVVEDLPQLLMSLIFLINNGKDVYAIAVISYSSTMFVVTSIRMGKRYPLKGTLYLLFSSQAPMCCRHPLRKALPSPDDPVAQEAAPTTTEITLFMSFGLAILSFCCFVLALCFLGFYAYFKQQRAIDVDREFLRGISLASKDQPDSALESNRTPPAPEEG</sequence>
<dbReference type="AlphaFoldDB" id="A0A1D3CVN4"/>
<dbReference type="InParanoid" id="A0A1D3CVN4"/>
<dbReference type="Proteomes" id="UP000095192">
    <property type="component" value="Unassembled WGS sequence"/>
</dbReference>
<organism evidence="3 4">
    <name type="scientific">Cyclospora cayetanensis</name>
    <dbReference type="NCBI Taxonomy" id="88456"/>
    <lineage>
        <taxon>Eukaryota</taxon>
        <taxon>Sar</taxon>
        <taxon>Alveolata</taxon>
        <taxon>Apicomplexa</taxon>
        <taxon>Conoidasida</taxon>
        <taxon>Coccidia</taxon>
        <taxon>Eucoccidiorida</taxon>
        <taxon>Eimeriorina</taxon>
        <taxon>Eimeriidae</taxon>
        <taxon>Cyclospora</taxon>
    </lineage>
</organism>
<name>A0A1D3CVN4_9EIME</name>
<dbReference type="EMBL" id="JROU02001775">
    <property type="protein sequence ID" value="OEH75265.1"/>
    <property type="molecule type" value="Genomic_DNA"/>
</dbReference>
<evidence type="ECO:0000256" key="2">
    <source>
        <dbReference type="SAM" id="Phobius"/>
    </source>
</evidence>
<proteinExistence type="predicted"/>
<keyword evidence="2" id="KW-1133">Transmembrane helix</keyword>
<feature type="transmembrane region" description="Helical" evidence="2">
    <location>
        <begin position="189"/>
        <end position="207"/>
    </location>
</feature>
<feature type="transmembrane region" description="Helical" evidence="2">
    <location>
        <begin position="259"/>
        <end position="286"/>
    </location>
</feature>
<evidence type="ECO:0000313" key="4">
    <source>
        <dbReference type="Proteomes" id="UP000095192"/>
    </source>
</evidence>
<dbReference type="VEuPathDB" id="ToxoDB:LOC34623769"/>
<protein>
    <submittedName>
        <fullName evidence="3">Uncharacterized protein</fullName>
    </submittedName>
</protein>
<evidence type="ECO:0000313" key="3">
    <source>
        <dbReference type="EMBL" id="OEH75265.1"/>
    </source>
</evidence>
<comment type="caution">
    <text evidence="3">The sequence shown here is derived from an EMBL/GenBank/DDBJ whole genome shotgun (WGS) entry which is preliminary data.</text>
</comment>
<dbReference type="VEuPathDB" id="ToxoDB:cyc_07910"/>